<keyword evidence="2" id="KW-1185">Reference proteome</keyword>
<dbReference type="KEGG" id="anf:AQPE_1534"/>
<proteinExistence type="predicted"/>
<evidence type="ECO:0000313" key="1">
    <source>
        <dbReference type="EMBL" id="BBE17384.1"/>
    </source>
</evidence>
<accession>A0A5K7S7T6</accession>
<dbReference type="Proteomes" id="UP001193389">
    <property type="component" value="Chromosome"/>
</dbReference>
<sequence length="37" mass="4526">MEKPFFCDLIFENENSENKKSRFAAGFFYIWVQFQIT</sequence>
<gene>
    <name evidence="1" type="ORF">AQPE_1534</name>
</gene>
<protein>
    <submittedName>
        <fullName evidence="1">Uncharacterized protein</fullName>
    </submittedName>
</protein>
<name>A0A5K7S7T6_9BACT</name>
<evidence type="ECO:0000313" key="2">
    <source>
        <dbReference type="Proteomes" id="UP001193389"/>
    </source>
</evidence>
<dbReference type="AlphaFoldDB" id="A0A5K7S7T6"/>
<reference evidence="1" key="1">
    <citation type="journal article" date="2020" name="Int. J. Syst. Evol. Microbiol.">
        <title>Aquipluma nitroreducens gen. nov. sp. nov., a novel facultatively anaerobic bacterium isolated from a freshwater lake.</title>
        <authorList>
            <person name="Watanabe M."/>
            <person name="Kojima H."/>
            <person name="Fukui M."/>
        </authorList>
    </citation>
    <scope>NUCLEOTIDE SEQUENCE</scope>
    <source>
        <strain evidence="1">MeG22</strain>
    </source>
</reference>
<organism evidence="1 2">
    <name type="scientific">Aquipluma nitroreducens</name>
    <dbReference type="NCBI Taxonomy" id="2010828"/>
    <lineage>
        <taxon>Bacteria</taxon>
        <taxon>Pseudomonadati</taxon>
        <taxon>Bacteroidota</taxon>
        <taxon>Bacteroidia</taxon>
        <taxon>Marinilabiliales</taxon>
        <taxon>Prolixibacteraceae</taxon>
        <taxon>Aquipluma</taxon>
    </lineage>
</organism>
<dbReference type="EMBL" id="AP018694">
    <property type="protein sequence ID" value="BBE17384.1"/>
    <property type="molecule type" value="Genomic_DNA"/>
</dbReference>